<feature type="transmembrane region" description="Helical" evidence="6">
    <location>
        <begin position="310"/>
        <end position="343"/>
    </location>
</feature>
<dbReference type="PANTHER" id="PTHR21716:SF4">
    <property type="entry name" value="TRANSMEMBRANE PROTEIN 245"/>
    <property type="match status" value="1"/>
</dbReference>
<keyword evidence="8" id="KW-1185">Reference proteome</keyword>
<gene>
    <name evidence="7" type="ORF">G3574_08040</name>
</gene>
<protein>
    <submittedName>
        <fullName evidence="7">AI-2E family transporter</fullName>
    </submittedName>
</protein>
<feature type="transmembrane region" description="Helical" evidence="6">
    <location>
        <begin position="239"/>
        <end position="260"/>
    </location>
</feature>
<sequence length="362" mass="39056">MQSPDFHRKTFLALLVIVTIAFGWILFPMYGAVFWATILAILFAPFQRHAVARLRGRKNLAALITLGFILVLVILPLALVGSALLKEGSQFYERIHSRQFDLGAYFHQAMMALPGWMRGLLERFDLGDLSSMQQKLSNSAAQGSQALAAHAVNIGQNTLDFLVNLTVMLYILFFFLRDGPQLARRIRQAIPLSTEHKQTLLSNFTTVIRATVKGNIAVAAVQGLIGGIAFALLGVQGALLWGFLMALLSLLPAVGAALVWAPVAIYFLLTGAIWQGVVLILVGVFVIGLIDNVLRPILVGKDTRMPDYVVLVSTLGGIALVGLNGFVIGPVVAALFIAAWDLFSQLSDHGQNPSKDGGAGKG</sequence>
<feature type="transmembrane region" description="Helical" evidence="6">
    <location>
        <begin position="33"/>
        <end position="51"/>
    </location>
</feature>
<feature type="transmembrane region" description="Helical" evidence="6">
    <location>
        <begin position="267"/>
        <end position="290"/>
    </location>
</feature>
<dbReference type="PANTHER" id="PTHR21716">
    <property type="entry name" value="TRANSMEMBRANE PROTEIN"/>
    <property type="match status" value="1"/>
</dbReference>
<feature type="transmembrane region" description="Helical" evidence="6">
    <location>
        <begin position="216"/>
        <end position="233"/>
    </location>
</feature>
<comment type="subcellular location">
    <subcellularLocation>
        <location evidence="1">Membrane</location>
        <topology evidence="1">Multi-pass membrane protein</topology>
    </subcellularLocation>
</comment>
<name>A0A6B3SJJ5_9BURK</name>
<evidence type="ECO:0000256" key="1">
    <source>
        <dbReference type="ARBA" id="ARBA00004141"/>
    </source>
</evidence>
<dbReference type="GO" id="GO:0016020">
    <property type="term" value="C:membrane"/>
    <property type="evidence" value="ECO:0007669"/>
    <property type="project" value="UniProtKB-SubCell"/>
</dbReference>
<organism evidence="7 8">
    <name type="scientific">Noviherbaspirillum galbum</name>
    <dbReference type="NCBI Taxonomy" id="2709383"/>
    <lineage>
        <taxon>Bacteria</taxon>
        <taxon>Pseudomonadati</taxon>
        <taxon>Pseudomonadota</taxon>
        <taxon>Betaproteobacteria</taxon>
        <taxon>Burkholderiales</taxon>
        <taxon>Oxalobacteraceae</taxon>
        <taxon>Noviherbaspirillum</taxon>
    </lineage>
</organism>
<feature type="transmembrane region" description="Helical" evidence="6">
    <location>
        <begin position="63"/>
        <end position="85"/>
    </location>
</feature>
<accession>A0A6B3SJJ5</accession>
<reference evidence="7 8" key="1">
    <citation type="submission" date="2020-02" db="EMBL/GenBank/DDBJ databases">
        <authorList>
            <person name="Kim M.K."/>
        </authorList>
    </citation>
    <scope>NUCLEOTIDE SEQUENCE [LARGE SCALE GENOMIC DNA]</scope>
    <source>
        <strain evidence="7 8">17J57-3</strain>
    </source>
</reference>
<keyword evidence="5 6" id="KW-0472">Membrane</keyword>
<evidence type="ECO:0000256" key="2">
    <source>
        <dbReference type="ARBA" id="ARBA00009773"/>
    </source>
</evidence>
<evidence type="ECO:0000256" key="3">
    <source>
        <dbReference type="ARBA" id="ARBA00022692"/>
    </source>
</evidence>
<dbReference type="EMBL" id="JAAIVB010000026">
    <property type="protein sequence ID" value="NEX61024.1"/>
    <property type="molecule type" value="Genomic_DNA"/>
</dbReference>
<dbReference type="Pfam" id="PF01594">
    <property type="entry name" value="AI-2E_transport"/>
    <property type="match status" value="1"/>
</dbReference>
<dbReference type="AlphaFoldDB" id="A0A6B3SJJ5"/>
<evidence type="ECO:0000313" key="8">
    <source>
        <dbReference type="Proteomes" id="UP000482155"/>
    </source>
</evidence>
<evidence type="ECO:0000256" key="6">
    <source>
        <dbReference type="SAM" id="Phobius"/>
    </source>
</evidence>
<dbReference type="InterPro" id="IPR002549">
    <property type="entry name" value="AI-2E-like"/>
</dbReference>
<dbReference type="Proteomes" id="UP000482155">
    <property type="component" value="Unassembled WGS sequence"/>
</dbReference>
<evidence type="ECO:0000256" key="4">
    <source>
        <dbReference type="ARBA" id="ARBA00022989"/>
    </source>
</evidence>
<evidence type="ECO:0000256" key="5">
    <source>
        <dbReference type="ARBA" id="ARBA00023136"/>
    </source>
</evidence>
<comment type="similarity">
    <text evidence="2">Belongs to the autoinducer-2 exporter (AI-2E) (TC 2.A.86) family.</text>
</comment>
<proteinExistence type="inferred from homology"/>
<evidence type="ECO:0000313" key="7">
    <source>
        <dbReference type="EMBL" id="NEX61024.1"/>
    </source>
</evidence>
<keyword evidence="3 6" id="KW-0812">Transmembrane</keyword>
<dbReference type="RefSeq" id="WP_163961838.1">
    <property type="nucleotide sequence ID" value="NZ_JAAIVB010000026.1"/>
</dbReference>
<feature type="transmembrane region" description="Helical" evidence="6">
    <location>
        <begin position="161"/>
        <end position="177"/>
    </location>
</feature>
<keyword evidence="4 6" id="KW-1133">Transmembrane helix</keyword>
<comment type="caution">
    <text evidence="7">The sequence shown here is derived from an EMBL/GenBank/DDBJ whole genome shotgun (WGS) entry which is preliminary data.</text>
</comment>